<dbReference type="EMBL" id="ML994392">
    <property type="protein sequence ID" value="KAF2196419.1"/>
    <property type="molecule type" value="Genomic_DNA"/>
</dbReference>
<reference evidence="3" key="1">
    <citation type="journal article" date="2020" name="Stud. Mycol.">
        <title>101 Dothideomycetes genomes: a test case for predicting lifestyles and emergence of pathogens.</title>
        <authorList>
            <person name="Haridas S."/>
            <person name="Albert R."/>
            <person name="Binder M."/>
            <person name="Bloem J."/>
            <person name="Labutti K."/>
            <person name="Salamov A."/>
            <person name="Andreopoulos B."/>
            <person name="Baker S."/>
            <person name="Barry K."/>
            <person name="Bills G."/>
            <person name="Bluhm B."/>
            <person name="Cannon C."/>
            <person name="Castanera R."/>
            <person name="Culley D."/>
            <person name="Daum C."/>
            <person name="Ezra D."/>
            <person name="Gonzalez J."/>
            <person name="Henrissat B."/>
            <person name="Kuo A."/>
            <person name="Liang C."/>
            <person name="Lipzen A."/>
            <person name="Lutzoni F."/>
            <person name="Magnuson J."/>
            <person name="Mondo S."/>
            <person name="Nolan M."/>
            <person name="Ohm R."/>
            <person name="Pangilinan J."/>
            <person name="Park H.-J."/>
            <person name="Ramirez L."/>
            <person name="Alfaro M."/>
            <person name="Sun H."/>
            <person name="Tritt A."/>
            <person name="Yoshinaga Y."/>
            <person name="Zwiers L.-H."/>
            <person name="Turgeon B."/>
            <person name="Goodwin S."/>
            <person name="Spatafora J."/>
            <person name="Crous P."/>
            <person name="Grigoriev I."/>
        </authorList>
    </citation>
    <scope>NUCLEOTIDE SEQUENCE</scope>
    <source>
        <strain evidence="3">ATCC 74209</strain>
    </source>
</reference>
<dbReference type="Proteomes" id="UP000799536">
    <property type="component" value="Unassembled WGS sequence"/>
</dbReference>
<feature type="transmembrane region" description="Helical" evidence="1">
    <location>
        <begin position="12"/>
        <end position="36"/>
    </location>
</feature>
<protein>
    <recommendedName>
        <fullName evidence="2">DUF7704 domain-containing protein</fullName>
    </recommendedName>
</protein>
<organism evidence="3 4">
    <name type="scientific">Delitschia confertaspora ATCC 74209</name>
    <dbReference type="NCBI Taxonomy" id="1513339"/>
    <lineage>
        <taxon>Eukaryota</taxon>
        <taxon>Fungi</taxon>
        <taxon>Dikarya</taxon>
        <taxon>Ascomycota</taxon>
        <taxon>Pezizomycotina</taxon>
        <taxon>Dothideomycetes</taxon>
        <taxon>Pleosporomycetidae</taxon>
        <taxon>Pleosporales</taxon>
        <taxon>Delitschiaceae</taxon>
        <taxon>Delitschia</taxon>
    </lineage>
</organism>
<evidence type="ECO:0000313" key="4">
    <source>
        <dbReference type="Proteomes" id="UP000799536"/>
    </source>
</evidence>
<keyword evidence="4" id="KW-1185">Reference proteome</keyword>
<feature type="transmembrane region" description="Helical" evidence="1">
    <location>
        <begin position="86"/>
        <end position="103"/>
    </location>
</feature>
<name>A0A9P4MKW7_9PLEO</name>
<proteinExistence type="predicted"/>
<dbReference type="Pfam" id="PF24803">
    <property type="entry name" value="DUF7704"/>
    <property type="match status" value="1"/>
</dbReference>
<sequence>MSSSGTAHIPILYRLLFTYIEPLSALSGALLCHFNPTYFLRTMSATAIYAPSHQVIFDQLAATYILFAFNEAVLLRMTNDLKMWKALVMGILLCDVVHLYGSWEVMGAAFFRPAEWRGEDWMNLLMLYVPVVVRLCFLGEVGFGREGGKNKKRA</sequence>
<accession>A0A9P4MKW7</accession>
<evidence type="ECO:0000256" key="1">
    <source>
        <dbReference type="SAM" id="Phobius"/>
    </source>
</evidence>
<dbReference type="PANTHER" id="PTHR37019">
    <property type="entry name" value="CHROMOSOME 1, WHOLE GENOME SHOTGUN SEQUENCE"/>
    <property type="match status" value="1"/>
</dbReference>
<feature type="transmembrane region" description="Helical" evidence="1">
    <location>
        <begin position="123"/>
        <end position="143"/>
    </location>
</feature>
<comment type="caution">
    <text evidence="3">The sequence shown here is derived from an EMBL/GenBank/DDBJ whole genome shotgun (WGS) entry which is preliminary data.</text>
</comment>
<dbReference type="AlphaFoldDB" id="A0A9P4MKW7"/>
<evidence type="ECO:0000313" key="3">
    <source>
        <dbReference type="EMBL" id="KAF2196419.1"/>
    </source>
</evidence>
<keyword evidence="1" id="KW-1133">Transmembrane helix</keyword>
<evidence type="ECO:0000259" key="2">
    <source>
        <dbReference type="Pfam" id="PF24803"/>
    </source>
</evidence>
<gene>
    <name evidence="3" type="ORF">GQ43DRAFT_383348</name>
</gene>
<dbReference type="PANTHER" id="PTHR37019:SF1">
    <property type="entry name" value="EXPERA DOMAIN-CONTAINING PROTEIN"/>
    <property type="match status" value="1"/>
</dbReference>
<dbReference type="InterPro" id="IPR056121">
    <property type="entry name" value="DUF7704"/>
</dbReference>
<feature type="domain" description="DUF7704" evidence="2">
    <location>
        <begin position="7"/>
        <end position="140"/>
    </location>
</feature>
<keyword evidence="1" id="KW-0472">Membrane</keyword>
<dbReference type="OrthoDB" id="5313995at2759"/>
<keyword evidence="1" id="KW-0812">Transmembrane</keyword>